<dbReference type="GO" id="GO:0005886">
    <property type="term" value="C:plasma membrane"/>
    <property type="evidence" value="ECO:0007669"/>
    <property type="project" value="TreeGrafter"/>
</dbReference>
<gene>
    <name evidence="3" type="ORF">FYJ79_05055</name>
</gene>
<protein>
    <submittedName>
        <fullName evidence="3">GGDEF domain-containing protein</fullName>
    </submittedName>
</protein>
<dbReference type="Gene3D" id="3.30.70.270">
    <property type="match status" value="1"/>
</dbReference>
<dbReference type="PANTHER" id="PTHR45138:SF9">
    <property type="entry name" value="DIGUANYLATE CYCLASE DGCM-RELATED"/>
    <property type="match status" value="1"/>
</dbReference>
<evidence type="ECO:0000256" key="1">
    <source>
        <dbReference type="SAM" id="Phobius"/>
    </source>
</evidence>
<feature type="transmembrane region" description="Helical" evidence="1">
    <location>
        <begin position="202"/>
        <end position="218"/>
    </location>
</feature>
<dbReference type="SUPFAM" id="SSF55073">
    <property type="entry name" value="Nucleotide cyclase"/>
    <property type="match status" value="1"/>
</dbReference>
<feature type="transmembrane region" description="Helical" evidence="1">
    <location>
        <begin position="6"/>
        <end position="27"/>
    </location>
</feature>
<keyword evidence="1" id="KW-0812">Transmembrane</keyword>
<accession>A0A844FUC0</accession>
<comment type="caution">
    <text evidence="3">The sequence shown here is derived from an EMBL/GenBank/DDBJ whole genome shotgun (WGS) entry which is preliminary data.</text>
</comment>
<keyword evidence="1" id="KW-0472">Membrane</keyword>
<evidence type="ECO:0000313" key="4">
    <source>
        <dbReference type="Proteomes" id="UP000442619"/>
    </source>
</evidence>
<dbReference type="GO" id="GO:0052621">
    <property type="term" value="F:diguanylate cyclase activity"/>
    <property type="evidence" value="ECO:0007669"/>
    <property type="project" value="TreeGrafter"/>
</dbReference>
<dbReference type="EMBL" id="VUNM01000008">
    <property type="protein sequence ID" value="MST88949.1"/>
    <property type="molecule type" value="Genomic_DNA"/>
</dbReference>
<dbReference type="Pfam" id="PF00990">
    <property type="entry name" value="GGDEF"/>
    <property type="match status" value="1"/>
</dbReference>
<dbReference type="SMART" id="SM00267">
    <property type="entry name" value="GGDEF"/>
    <property type="match status" value="1"/>
</dbReference>
<dbReference type="PROSITE" id="PS50887">
    <property type="entry name" value="GGDEF"/>
    <property type="match status" value="1"/>
</dbReference>
<feature type="transmembrane region" description="Helical" evidence="1">
    <location>
        <begin position="39"/>
        <end position="59"/>
    </location>
</feature>
<dbReference type="GO" id="GO:0043709">
    <property type="term" value="P:cell adhesion involved in single-species biofilm formation"/>
    <property type="evidence" value="ECO:0007669"/>
    <property type="project" value="TreeGrafter"/>
</dbReference>
<dbReference type="RefSeq" id="WP_154515108.1">
    <property type="nucleotide sequence ID" value="NZ_VUNM01000008.1"/>
</dbReference>
<evidence type="ECO:0000313" key="3">
    <source>
        <dbReference type="EMBL" id="MST88949.1"/>
    </source>
</evidence>
<keyword evidence="4" id="KW-1185">Reference proteome</keyword>
<feature type="transmembrane region" description="Helical" evidence="1">
    <location>
        <begin position="105"/>
        <end position="128"/>
    </location>
</feature>
<feature type="transmembrane region" description="Helical" evidence="1">
    <location>
        <begin position="71"/>
        <end position="93"/>
    </location>
</feature>
<sequence length="379" mass="44597">MIHYILSYLIVDISCGLFALILLNHVGYDYGNTYSIRTFKLMLMFFIGYLVCDAVWVLSQFHYLPVILNRISVIGAMITICLFIYSCFIYGTIQMDLQYIGVFNFHFLTSFSYNVLFVFILTSVKTGWLFSFDEHGLVNFHYSFIIIFIVNCSYLLIISAKAAFRAYKAKNDDDRRTYLSLTSFMLIPVLSGYFYFKDQYLPIQPPIIICILTLIFTLRQDHRIYSDALTKLNNRRKLRKYCDERLEDAQYKPFYFCMIDIDDFKSINDTYGHHIGDEALKILSLALSQLSRNKHCFVARWGGDEFAIIIDKQFFTSPQHICEEIQQTFYKENTNPVLKDLTISLGTYYVNNNQLTLEELYKSSDHNMYIQKRAYHNKK</sequence>
<dbReference type="CDD" id="cd01949">
    <property type="entry name" value="GGDEF"/>
    <property type="match status" value="1"/>
</dbReference>
<dbReference type="InterPro" id="IPR050469">
    <property type="entry name" value="Diguanylate_Cyclase"/>
</dbReference>
<dbReference type="AlphaFoldDB" id="A0A844FUC0"/>
<evidence type="ECO:0000259" key="2">
    <source>
        <dbReference type="PROSITE" id="PS50887"/>
    </source>
</evidence>
<reference evidence="3 4" key="1">
    <citation type="submission" date="2019-08" db="EMBL/GenBank/DDBJ databases">
        <title>In-depth cultivation of the pig gut microbiome towards novel bacterial diversity and tailored functional studies.</title>
        <authorList>
            <person name="Wylensek D."/>
            <person name="Hitch T.C.A."/>
            <person name="Clavel T."/>
        </authorList>
    </citation>
    <scope>NUCLEOTIDE SEQUENCE [LARGE SCALE GENOMIC DNA]</scope>
    <source>
        <strain evidence="3 4">CA-Schmier-601-WT-3</strain>
    </source>
</reference>
<feature type="transmembrane region" description="Helical" evidence="1">
    <location>
        <begin position="140"/>
        <end position="157"/>
    </location>
</feature>
<proteinExistence type="predicted"/>
<dbReference type="InterPro" id="IPR043128">
    <property type="entry name" value="Rev_trsase/Diguanyl_cyclase"/>
</dbReference>
<keyword evidence="1" id="KW-1133">Transmembrane helix</keyword>
<dbReference type="InterPro" id="IPR029787">
    <property type="entry name" value="Nucleotide_cyclase"/>
</dbReference>
<name>A0A844FUC0_9FIRM</name>
<dbReference type="InterPro" id="IPR000160">
    <property type="entry name" value="GGDEF_dom"/>
</dbReference>
<feature type="domain" description="GGDEF" evidence="2">
    <location>
        <begin position="252"/>
        <end position="379"/>
    </location>
</feature>
<organism evidence="3 4">
    <name type="scientific">Sharpea porci</name>
    <dbReference type="NCBI Taxonomy" id="2652286"/>
    <lineage>
        <taxon>Bacteria</taxon>
        <taxon>Bacillati</taxon>
        <taxon>Bacillota</taxon>
        <taxon>Erysipelotrichia</taxon>
        <taxon>Erysipelotrichales</taxon>
        <taxon>Coprobacillaceae</taxon>
        <taxon>Sharpea</taxon>
    </lineage>
</organism>
<feature type="transmembrane region" description="Helical" evidence="1">
    <location>
        <begin position="178"/>
        <end position="196"/>
    </location>
</feature>
<dbReference type="Proteomes" id="UP000442619">
    <property type="component" value="Unassembled WGS sequence"/>
</dbReference>
<dbReference type="GO" id="GO:1902201">
    <property type="term" value="P:negative regulation of bacterial-type flagellum-dependent cell motility"/>
    <property type="evidence" value="ECO:0007669"/>
    <property type="project" value="TreeGrafter"/>
</dbReference>
<dbReference type="PANTHER" id="PTHR45138">
    <property type="entry name" value="REGULATORY COMPONENTS OF SENSORY TRANSDUCTION SYSTEM"/>
    <property type="match status" value="1"/>
</dbReference>
<dbReference type="NCBIfam" id="TIGR00254">
    <property type="entry name" value="GGDEF"/>
    <property type="match status" value="1"/>
</dbReference>